<dbReference type="NCBIfam" id="TIGR00080">
    <property type="entry name" value="pimt"/>
    <property type="match status" value="1"/>
</dbReference>
<keyword evidence="5" id="KW-0963">Cytoplasm</keyword>
<dbReference type="InterPro" id="IPR000682">
    <property type="entry name" value="PCMT"/>
</dbReference>
<evidence type="ECO:0000256" key="2">
    <source>
        <dbReference type="ARBA" id="ARBA00005369"/>
    </source>
</evidence>
<dbReference type="InterPro" id="IPR029063">
    <property type="entry name" value="SAM-dependent_MTases_sf"/>
</dbReference>
<evidence type="ECO:0000313" key="10">
    <source>
        <dbReference type="EMBL" id="EFQ24429.1"/>
    </source>
</evidence>
<dbReference type="PaxDb" id="584708-Apau_2017"/>
<dbReference type="OrthoDB" id="9772751at2"/>
<dbReference type="GO" id="GO:0032259">
    <property type="term" value="P:methylation"/>
    <property type="evidence" value="ECO:0007669"/>
    <property type="project" value="UniProtKB-KW"/>
</dbReference>
<keyword evidence="7 10" id="KW-0808">Transferase</keyword>
<reference evidence="10 11" key="1">
    <citation type="journal article" date="2010" name="Stand. Genomic Sci.">
        <title>Non-contiguous finished genome sequence of Aminomonas paucivorans type strain (GLU-3).</title>
        <authorList>
            <person name="Pitluck S."/>
            <person name="Yasawong M."/>
            <person name="Held B."/>
            <person name="Lapidus A."/>
            <person name="Nolan M."/>
            <person name="Copeland A."/>
            <person name="Lucas S."/>
            <person name="Del Rio T.G."/>
            <person name="Tice H."/>
            <person name="Cheng J.F."/>
            <person name="Chertkov O."/>
            <person name="Goodwin L."/>
            <person name="Tapia R."/>
            <person name="Han C."/>
            <person name="Liolios K."/>
            <person name="Ivanova N."/>
            <person name="Mavromatis K."/>
            <person name="Ovchinnikova G."/>
            <person name="Pati A."/>
            <person name="Chen A."/>
            <person name="Palaniappan K."/>
            <person name="Land M."/>
            <person name="Hauser L."/>
            <person name="Chang Y.J."/>
            <person name="Jeffries C.D."/>
            <person name="Pukall R."/>
            <person name="Spring S."/>
            <person name="Rohde M."/>
            <person name="Sikorski J."/>
            <person name="Goker M."/>
            <person name="Woyke T."/>
            <person name="Bristow J."/>
            <person name="Eisen J.A."/>
            <person name="Markowitz V."/>
            <person name="Hugenholtz P."/>
            <person name="Kyrpides N.C."/>
            <person name="Klenk H.P."/>
        </authorList>
    </citation>
    <scope>NUCLEOTIDE SEQUENCE [LARGE SCALE GENOMIC DNA]</scope>
    <source>
        <strain evidence="10 11">DSM 12260</strain>
    </source>
</reference>
<comment type="subcellular location">
    <subcellularLocation>
        <location evidence="1">Cytoplasm</location>
    </subcellularLocation>
</comment>
<dbReference type="EC" id="2.1.1.77" evidence="3 9"/>
<dbReference type="PROSITE" id="PS01279">
    <property type="entry name" value="PCMT"/>
    <property type="match status" value="1"/>
</dbReference>
<gene>
    <name evidence="10" type="ORF">Apau_2017</name>
</gene>
<keyword evidence="11" id="KW-1185">Reference proteome</keyword>
<evidence type="ECO:0000256" key="6">
    <source>
        <dbReference type="ARBA" id="ARBA00022603"/>
    </source>
</evidence>
<organism evidence="10 11">
    <name type="scientific">Aminomonas paucivorans DSM 12260</name>
    <dbReference type="NCBI Taxonomy" id="584708"/>
    <lineage>
        <taxon>Bacteria</taxon>
        <taxon>Thermotogati</taxon>
        <taxon>Synergistota</taxon>
        <taxon>Synergistia</taxon>
        <taxon>Synergistales</taxon>
        <taxon>Synergistaceae</taxon>
        <taxon>Aminomonas</taxon>
    </lineage>
</organism>
<name>E3CXI5_9BACT</name>
<evidence type="ECO:0000256" key="3">
    <source>
        <dbReference type="ARBA" id="ARBA00011890"/>
    </source>
</evidence>
<accession>E3CXI5</accession>
<dbReference type="Proteomes" id="UP000005096">
    <property type="component" value="Chromosome"/>
</dbReference>
<dbReference type="CDD" id="cd02440">
    <property type="entry name" value="AdoMet_MTases"/>
    <property type="match status" value="1"/>
</dbReference>
<evidence type="ECO:0000256" key="8">
    <source>
        <dbReference type="ARBA" id="ARBA00022691"/>
    </source>
</evidence>
<evidence type="ECO:0000313" key="11">
    <source>
        <dbReference type="Proteomes" id="UP000005096"/>
    </source>
</evidence>
<dbReference type="Gene3D" id="3.40.50.150">
    <property type="entry name" value="Vaccinia Virus protein VP39"/>
    <property type="match status" value="1"/>
</dbReference>
<proteinExistence type="inferred from homology"/>
<dbReference type="PANTHER" id="PTHR11579:SF0">
    <property type="entry name" value="PROTEIN-L-ISOASPARTATE(D-ASPARTATE) O-METHYLTRANSFERASE"/>
    <property type="match status" value="1"/>
</dbReference>
<dbReference type="RefSeq" id="WP_006301667.1">
    <property type="nucleotide sequence ID" value="NZ_CM001022.1"/>
</dbReference>
<dbReference type="Pfam" id="PF01135">
    <property type="entry name" value="PCMT"/>
    <property type="match status" value="1"/>
</dbReference>
<evidence type="ECO:0000256" key="5">
    <source>
        <dbReference type="ARBA" id="ARBA00022490"/>
    </source>
</evidence>
<evidence type="ECO:0000256" key="4">
    <source>
        <dbReference type="ARBA" id="ARBA00013346"/>
    </source>
</evidence>
<sequence>MEVLDWRLFAEAMTEGQIRRRGVRDEGVLAILASLPRHRFVPSLGETPSEEELEAAYGDFPLSIGRGQTVSQPYMVARMTELLGAEPGMKVLEVGTGSGYQAAVLARLGCTVVGVERVASLAERAARTLADLGLPVEVRCADGRLGWPPGAPYHRILVAAACPRVELPWQEQLAPGGRLVLPLETGRGFQRILVRERTSEGFRDRWGEDCRFVPLREGIEGAAGK</sequence>
<keyword evidence="8" id="KW-0949">S-adenosyl-L-methionine</keyword>
<dbReference type="GO" id="GO:0030091">
    <property type="term" value="P:protein repair"/>
    <property type="evidence" value="ECO:0007669"/>
    <property type="project" value="UniProtKB-UniRule"/>
</dbReference>
<dbReference type="eggNOG" id="COG2518">
    <property type="taxonomic scope" value="Bacteria"/>
</dbReference>
<dbReference type="GO" id="GO:0004719">
    <property type="term" value="F:protein-L-isoaspartate (D-aspartate) O-methyltransferase activity"/>
    <property type="evidence" value="ECO:0007669"/>
    <property type="project" value="UniProtKB-UniRule"/>
</dbReference>
<dbReference type="NCBIfam" id="NF001453">
    <property type="entry name" value="PRK00312.1"/>
    <property type="match status" value="1"/>
</dbReference>
<dbReference type="AlphaFoldDB" id="E3CXI5"/>
<dbReference type="GO" id="GO:0005737">
    <property type="term" value="C:cytoplasm"/>
    <property type="evidence" value="ECO:0007669"/>
    <property type="project" value="UniProtKB-SubCell"/>
</dbReference>
<protein>
    <recommendedName>
        <fullName evidence="4 9">Protein-L-isoaspartate O-methyltransferase</fullName>
        <ecNumber evidence="3 9">2.1.1.77</ecNumber>
    </recommendedName>
</protein>
<dbReference type="PANTHER" id="PTHR11579">
    <property type="entry name" value="PROTEIN-L-ISOASPARTATE O-METHYLTRANSFERASE"/>
    <property type="match status" value="1"/>
</dbReference>
<dbReference type="STRING" id="584708.Apau_2017"/>
<evidence type="ECO:0000256" key="7">
    <source>
        <dbReference type="ARBA" id="ARBA00022679"/>
    </source>
</evidence>
<keyword evidence="6 10" id="KW-0489">Methyltransferase</keyword>
<dbReference type="HOGENOM" id="CLU_055432_2_0_0"/>
<evidence type="ECO:0000256" key="1">
    <source>
        <dbReference type="ARBA" id="ARBA00004496"/>
    </source>
</evidence>
<dbReference type="SUPFAM" id="SSF53335">
    <property type="entry name" value="S-adenosyl-L-methionine-dependent methyltransferases"/>
    <property type="match status" value="1"/>
</dbReference>
<evidence type="ECO:0000256" key="9">
    <source>
        <dbReference type="NCBIfam" id="TIGR00080"/>
    </source>
</evidence>
<dbReference type="EMBL" id="CM001022">
    <property type="protein sequence ID" value="EFQ24429.1"/>
    <property type="molecule type" value="Genomic_DNA"/>
</dbReference>
<comment type="similarity">
    <text evidence="2">Belongs to the methyltransferase superfamily. L-isoaspartyl/D-aspartyl protein methyltransferase family.</text>
</comment>